<accession>A0A0B2B631</accession>
<organism evidence="2 3">
    <name type="scientific">Mumia flava</name>
    <dbReference type="NCBI Taxonomy" id="1348852"/>
    <lineage>
        <taxon>Bacteria</taxon>
        <taxon>Bacillati</taxon>
        <taxon>Actinomycetota</taxon>
        <taxon>Actinomycetes</taxon>
        <taxon>Propionibacteriales</taxon>
        <taxon>Nocardioidaceae</taxon>
        <taxon>Mumia</taxon>
    </lineage>
</organism>
<protein>
    <submittedName>
        <fullName evidence="2">Putative NADH-flavin reductase</fullName>
    </submittedName>
</protein>
<reference evidence="2 3" key="1">
    <citation type="submission" date="2017-11" db="EMBL/GenBank/DDBJ databases">
        <title>Genomic Encyclopedia of Archaeal and Bacterial Type Strains, Phase II (KMG-II): From Individual Species to Whole Genera.</title>
        <authorList>
            <person name="Goeker M."/>
        </authorList>
    </citation>
    <scope>NUCLEOTIDE SEQUENCE [LARGE SCALE GENOMIC DNA]</scope>
    <source>
        <strain evidence="2 3">DSM 27763</strain>
    </source>
</reference>
<dbReference type="InterPro" id="IPR016040">
    <property type="entry name" value="NAD(P)-bd_dom"/>
</dbReference>
<evidence type="ECO:0000313" key="3">
    <source>
        <dbReference type="Proteomes" id="UP000230842"/>
    </source>
</evidence>
<dbReference type="Proteomes" id="UP000230842">
    <property type="component" value="Unassembled WGS sequence"/>
</dbReference>
<dbReference type="EMBL" id="PGEZ01000002">
    <property type="protein sequence ID" value="PJJ53836.1"/>
    <property type="molecule type" value="Genomic_DNA"/>
</dbReference>
<dbReference type="InterPro" id="IPR036291">
    <property type="entry name" value="NAD(P)-bd_dom_sf"/>
</dbReference>
<gene>
    <name evidence="2" type="ORF">CLV56_3334</name>
</gene>
<dbReference type="PANTHER" id="PTHR15020">
    <property type="entry name" value="FLAVIN REDUCTASE-RELATED"/>
    <property type="match status" value="1"/>
</dbReference>
<dbReference type="AlphaFoldDB" id="A0A0B2B631"/>
<dbReference type="Gene3D" id="3.40.50.720">
    <property type="entry name" value="NAD(P)-binding Rossmann-like Domain"/>
    <property type="match status" value="1"/>
</dbReference>
<evidence type="ECO:0000313" key="2">
    <source>
        <dbReference type="EMBL" id="PJJ53836.1"/>
    </source>
</evidence>
<dbReference type="Pfam" id="PF13460">
    <property type="entry name" value="NAD_binding_10"/>
    <property type="match status" value="1"/>
</dbReference>
<proteinExistence type="predicted"/>
<keyword evidence="3" id="KW-1185">Reference proteome</keyword>
<dbReference type="OrthoDB" id="4248066at2"/>
<dbReference type="RefSeq" id="WP_039359406.1">
    <property type="nucleotide sequence ID" value="NZ_PGEZ01000002.1"/>
</dbReference>
<dbReference type="PANTHER" id="PTHR15020:SF50">
    <property type="entry name" value="UPF0659 PROTEIN YMR090W"/>
    <property type="match status" value="1"/>
</dbReference>
<dbReference type="SUPFAM" id="SSF51735">
    <property type="entry name" value="NAD(P)-binding Rossmann-fold domains"/>
    <property type="match status" value="1"/>
</dbReference>
<dbReference type="CDD" id="cd05243">
    <property type="entry name" value="SDR_a5"/>
    <property type="match status" value="1"/>
</dbReference>
<sequence>MKIAIAGGHGQIALLLTRALAESGHQVRSLIRNPEHADEVRTAGAEPVVTDLEDTTATRLSEVLAGCDAVVFAAGAGPGSGIERKWTVDRDGAVLLAAGAQLAGAFRYVLVSSMGAGSPTPEMDEIFQVYLQAKGEAEDAVRDSALDWTIVRPGMLTDDPPTGGVRVGESVGRGPIPRADVAAVLAATLEHDGTVGRTFELISGETPIPEALDAL</sequence>
<feature type="domain" description="NAD(P)-binding" evidence="1">
    <location>
        <begin position="7"/>
        <end position="191"/>
    </location>
</feature>
<evidence type="ECO:0000259" key="1">
    <source>
        <dbReference type="Pfam" id="PF13460"/>
    </source>
</evidence>
<name>A0A0B2B631_9ACTN</name>
<comment type="caution">
    <text evidence="2">The sequence shown here is derived from an EMBL/GenBank/DDBJ whole genome shotgun (WGS) entry which is preliminary data.</text>
</comment>